<keyword evidence="2" id="KW-1133">Transmembrane helix</keyword>
<reference evidence="3" key="1">
    <citation type="submission" date="2021-06" db="EMBL/GenBank/DDBJ databases">
        <title>Propagation of a rapidly emergent carbapenem-resistant Acinetobacter baumannii lineage by various extra-hospital transmission networks.</title>
        <authorList>
            <person name="Calix J."/>
        </authorList>
    </citation>
    <scope>NUCLEOTIDE SEQUENCE</scope>
    <source>
        <strain evidence="3">WU_MDCI_Aw63</strain>
    </source>
</reference>
<dbReference type="Proteomes" id="UP001208534">
    <property type="component" value="Unassembled WGS sequence"/>
</dbReference>
<evidence type="ECO:0000256" key="2">
    <source>
        <dbReference type="SAM" id="Phobius"/>
    </source>
</evidence>
<proteinExistence type="predicted"/>
<dbReference type="AlphaFoldDB" id="A0AAW5RHK0"/>
<dbReference type="PROSITE" id="PS51257">
    <property type="entry name" value="PROKAR_LIPOPROTEIN"/>
    <property type="match status" value="1"/>
</dbReference>
<accession>A0AAW5RHK0</accession>
<dbReference type="RefSeq" id="WP_212386933.1">
    <property type="nucleotide sequence ID" value="NZ_CP071973.1"/>
</dbReference>
<sequence length="62" mass="6914">MSQQQSKFPYLTVGISILLGCLFLVFFFLAVSNQPDYMPSQQKQNIQKIQPAHSSTGLPPLS</sequence>
<organism evidence="3 4">
    <name type="scientific">Acinetobacter junii</name>
    <dbReference type="NCBI Taxonomy" id="40215"/>
    <lineage>
        <taxon>Bacteria</taxon>
        <taxon>Pseudomonadati</taxon>
        <taxon>Pseudomonadota</taxon>
        <taxon>Gammaproteobacteria</taxon>
        <taxon>Moraxellales</taxon>
        <taxon>Moraxellaceae</taxon>
        <taxon>Acinetobacter</taxon>
    </lineage>
</organism>
<evidence type="ECO:0000256" key="1">
    <source>
        <dbReference type="SAM" id="MobiDB-lite"/>
    </source>
</evidence>
<feature type="region of interest" description="Disordered" evidence="1">
    <location>
        <begin position="42"/>
        <end position="62"/>
    </location>
</feature>
<feature type="transmembrane region" description="Helical" evidence="2">
    <location>
        <begin position="12"/>
        <end position="31"/>
    </location>
</feature>
<name>A0AAW5RHK0_ACIJU</name>
<protein>
    <recommendedName>
        <fullName evidence="5">Cbb3-type cytochrome oxidase assembly protein</fullName>
    </recommendedName>
</protein>
<comment type="caution">
    <text evidence="3">The sequence shown here is derived from an EMBL/GenBank/DDBJ whole genome shotgun (WGS) entry which is preliminary data.</text>
</comment>
<evidence type="ECO:0000313" key="4">
    <source>
        <dbReference type="Proteomes" id="UP001208534"/>
    </source>
</evidence>
<dbReference type="EMBL" id="JAHPRE010000098">
    <property type="protein sequence ID" value="MCU4398490.1"/>
    <property type="molecule type" value="Genomic_DNA"/>
</dbReference>
<gene>
    <name evidence="3" type="ORF">KTH64_16435</name>
</gene>
<evidence type="ECO:0000313" key="3">
    <source>
        <dbReference type="EMBL" id="MCU4398490.1"/>
    </source>
</evidence>
<keyword evidence="2" id="KW-0812">Transmembrane</keyword>
<keyword evidence="2" id="KW-0472">Membrane</keyword>
<evidence type="ECO:0008006" key="5">
    <source>
        <dbReference type="Google" id="ProtNLM"/>
    </source>
</evidence>